<dbReference type="Pfam" id="PF25971">
    <property type="entry name" value="CzcB_N"/>
    <property type="match status" value="1"/>
</dbReference>
<feature type="domain" description="CzcB N-terminal" evidence="7">
    <location>
        <begin position="89"/>
        <end position="180"/>
    </location>
</feature>
<keyword evidence="4" id="KW-0812">Transmembrane</keyword>
<comment type="similarity">
    <text evidence="1">Belongs to the membrane fusion protein (MFP) (TC 8.A.1) family.</text>
</comment>
<organism evidence="10 11">
    <name type="scientific">Piscinibacter gummiphilus</name>
    <dbReference type="NCBI Taxonomy" id="946333"/>
    <lineage>
        <taxon>Bacteria</taxon>
        <taxon>Pseudomonadati</taxon>
        <taxon>Pseudomonadota</taxon>
        <taxon>Betaproteobacteria</taxon>
        <taxon>Burkholderiales</taxon>
        <taxon>Sphaerotilaceae</taxon>
        <taxon>Piscinibacter</taxon>
    </lineage>
</organism>
<dbReference type="RefSeq" id="WP_316702595.1">
    <property type="nucleotide sequence ID" value="NZ_CP136336.1"/>
</dbReference>
<dbReference type="PANTHER" id="PTHR30097">
    <property type="entry name" value="CATION EFFLUX SYSTEM PROTEIN CUSB"/>
    <property type="match status" value="1"/>
</dbReference>
<keyword evidence="4" id="KW-1133">Transmembrane helix</keyword>
<evidence type="ECO:0000259" key="8">
    <source>
        <dbReference type="Pfam" id="PF25973"/>
    </source>
</evidence>
<feature type="domain" description="CzcB-like alpha-helical hairpin" evidence="5">
    <location>
        <begin position="266"/>
        <end position="324"/>
    </location>
</feature>
<evidence type="ECO:0000256" key="2">
    <source>
        <dbReference type="ARBA" id="ARBA00022448"/>
    </source>
</evidence>
<dbReference type="PANTHER" id="PTHR30097:SF4">
    <property type="entry name" value="SLR6042 PROTEIN"/>
    <property type="match status" value="1"/>
</dbReference>
<keyword evidence="11" id="KW-1185">Reference proteome</keyword>
<dbReference type="InterPro" id="IPR058647">
    <property type="entry name" value="BSH_CzcB-like"/>
</dbReference>
<dbReference type="InterPro" id="IPR051909">
    <property type="entry name" value="MFP_Cation_Efflux"/>
</dbReference>
<dbReference type="Gene3D" id="2.40.50.100">
    <property type="match status" value="1"/>
</dbReference>
<dbReference type="SUPFAM" id="SSF111369">
    <property type="entry name" value="HlyD-like secretion proteins"/>
    <property type="match status" value="1"/>
</dbReference>
<dbReference type="Gene3D" id="2.40.30.170">
    <property type="match status" value="1"/>
</dbReference>
<proteinExistence type="inferred from homology"/>
<dbReference type="Proteomes" id="UP001303946">
    <property type="component" value="Chromosome"/>
</dbReference>
<evidence type="ECO:0000259" key="7">
    <source>
        <dbReference type="Pfam" id="PF25971"/>
    </source>
</evidence>
<keyword evidence="2" id="KW-0813">Transport</keyword>
<name>A0ABZ0CXJ8_9BURK</name>
<dbReference type="InterPro" id="IPR058649">
    <property type="entry name" value="CzcB_C"/>
</dbReference>
<keyword evidence="4" id="KW-0472">Membrane</keyword>
<evidence type="ECO:0000256" key="3">
    <source>
        <dbReference type="SAM" id="MobiDB-lite"/>
    </source>
</evidence>
<dbReference type="InterPro" id="IPR058646">
    <property type="entry name" value="CzcB_N"/>
</dbReference>
<feature type="domain" description="CzcB-like C-terminal circularly permuted SH3-like" evidence="9">
    <location>
        <begin position="455"/>
        <end position="515"/>
    </location>
</feature>
<dbReference type="InterPro" id="IPR058648">
    <property type="entry name" value="HH_CzcB-like"/>
</dbReference>
<protein>
    <submittedName>
        <fullName evidence="10">Efflux RND transporter periplasmic adaptor subunit</fullName>
    </submittedName>
</protein>
<dbReference type="Pfam" id="PF25973">
    <property type="entry name" value="BSH_CzcB"/>
    <property type="match status" value="1"/>
</dbReference>
<dbReference type="Pfam" id="PF25893">
    <property type="entry name" value="HH_CzcB"/>
    <property type="match status" value="1"/>
</dbReference>
<dbReference type="Pfam" id="PF25975">
    <property type="entry name" value="CzcB_C"/>
    <property type="match status" value="1"/>
</dbReference>
<accession>A0ABZ0CXJ8</accession>
<dbReference type="Pfam" id="PF25954">
    <property type="entry name" value="Beta-barrel_RND_2"/>
    <property type="match status" value="1"/>
</dbReference>
<feature type="domain" description="CusB-like beta-barrel" evidence="6">
    <location>
        <begin position="373"/>
        <end position="449"/>
    </location>
</feature>
<dbReference type="Gene3D" id="2.40.420.20">
    <property type="match status" value="1"/>
</dbReference>
<reference evidence="10 11" key="1">
    <citation type="submission" date="2023-10" db="EMBL/GenBank/DDBJ databases">
        <title>Bacteria for the degradation of biodegradable plastic PBAT(Polybutylene adipate terephthalate).</title>
        <authorList>
            <person name="Weon H.-Y."/>
            <person name="Yeon J."/>
        </authorList>
    </citation>
    <scope>NUCLEOTIDE SEQUENCE [LARGE SCALE GENOMIC DNA]</scope>
    <source>
        <strain evidence="10 11">SBD 7-3</strain>
    </source>
</reference>
<feature type="transmembrane region" description="Helical" evidence="4">
    <location>
        <begin position="20"/>
        <end position="39"/>
    </location>
</feature>
<evidence type="ECO:0000256" key="4">
    <source>
        <dbReference type="SAM" id="Phobius"/>
    </source>
</evidence>
<feature type="region of interest" description="Disordered" evidence="3">
    <location>
        <begin position="42"/>
        <end position="91"/>
    </location>
</feature>
<dbReference type="Gene3D" id="1.10.287.470">
    <property type="entry name" value="Helix hairpin bin"/>
    <property type="match status" value="1"/>
</dbReference>
<dbReference type="InterPro" id="IPR006143">
    <property type="entry name" value="RND_pump_MFP"/>
</dbReference>
<dbReference type="InterPro" id="IPR058792">
    <property type="entry name" value="Beta-barrel_RND_2"/>
</dbReference>
<gene>
    <name evidence="10" type="ORF">RXV79_06415</name>
</gene>
<feature type="domain" description="CzcB-like barrel-sandwich hybrid" evidence="8">
    <location>
        <begin position="227"/>
        <end position="370"/>
    </location>
</feature>
<evidence type="ECO:0000256" key="1">
    <source>
        <dbReference type="ARBA" id="ARBA00009477"/>
    </source>
</evidence>
<dbReference type="NCBIfam" id="TIGR01730">
    <property type="entry name" value="RND_mfp"/>
    <property type="match status" value="1"/>
</dbReference>
<evidence type="ECO:0000259" key="9">
    <source>
        <dbReference type="Pfam" id="PF25975"/>
    </source>
</evidence>
<feature type="compositionally biased region" description="Basic and acidic residues" evidence="3">
    <location>
        <begin position="47"/>
        <end position="82"/>
    </location>
</feature>
<evidence type="ECO:0000259" key="5">
    <source>
        <dbReference type="Pfam" id="PF25893"/>
    </source>
</evidence>
<sequence>MNPNPSPQPQGRGASRSRQLVAIAVLLVLGVIAGVLILTQTGGKPAADSHGDHAAGAKEGDDGHGHAHGEGGGEAGHAEEQAPKGPHGGQLFADGDFSLELLLSEEGGEPRFKAWTFEKNQPADAAGATVVIALTRPSGEKQEFRLQPQQGVLTSEQPVAEPHNFEATVEVQTPRESYLFAFTRDEGKVAMSDAQIRSAGITLDSAAPATIHGGLQLPGEIRFNEDRTAHIVPRVAGVVDSVGANLGQQVRKGQVLAVISSSAVSETRAELQSALQRKDLARTTYEREKKLWEEKISPEQDVLQARQALREAEIAAANANQKLLTLGASPGSSSLGRVELRAPFDGVVVEKHIALGEAVREDTQVFTISDLSTVWAEMSIPARELPRVRVGEKAVVRSGAFDASASGTVAYVGSLIGEQTRTARARITLANPQGAWRPGLFVNIEVVAEEVAAPVTVASSAVQTLDDRPVVFLKVPGGFVAQPIQLGRSDGKRVEVLGGLKAGSSYAAAGSFVVKSEQGKGSATHTH</sequence>
<evidence type="ECO:0000313" key="11">
    <source>
        <dbReference type="Proteomes" id="UP001303946"/>
    </source>
</evidence>
<evidence type="ECO:0000259" key="6">
    <source>
        <dbReference type="Pfam" id="PF25954"/>
    </source>
</evidence>
<evidence type="ECO:0000313" key="10">
    <source>
        <dbReference type="EMBL" id="WOB09693.1"/>
    </source>
</evidence>
<dbReference type="EMBL" id="CP136336">
    <property type="protein sequence ID" value="WOB09693.1"/>
    <property type="molecule type" value="Genomic_DNA"/>
</dbReference>